<keyword evidence="1" id="KW-0472">Membrane</keyword>
<organism evidence="2 3">
    <name type="scientific">Persicirhabdus sediminis</name>
    <dbReference type="NCBI Taxonomy" id="454144"/>
    <lineage>
        <taxon>Bacteria</taxon>
        <taxon>Pseudomonadati</taxon>
        <taxon>Verrucomicrobiota</taxon>
        <taxon>Verrucomicrobiia</taxon>
        <taxon>Verrucomicrobiales</taxon>
        <taxon>Verrucomicrobiaceae</taxon>
        <taxon>Persicirhabdus</taxon>
    </lineage>
</organism>
<dbReference type="RefSeq" id="WP_200312268.1">
    <property type="nucleotide sequence ID" value="NZ_JAENIM010000044.1"/>
</dbReference>
<keyword evidence="1" id="KW-1133">Transmembrane helix</keyword>
<keyword evidence="3" id="KW-1185">Reference proteome</keyword>
<dbReference type="InterPro" id="IPR013783">
    <property type="entry name" value="Ig-like_fold"/>
</dbReference>
<accession>A0A8J7SJM6</accession>
<evidence type="ECO:0000313" key="3">
    <source>
        <dbReference type="Proteomes" id="UP000624703"/>
    </source>
</evidence>
<sequence>MSSLKPILWGFGIFFAICLLAIVSIGLLLNHSMQDVEGVDVTLTNKTNVQVGETFDLVITVTNERPEETLDLSDIDIYHDYLDGFTVADIQPKPKSTMGDPFGEFRTFTFASKIPPGASKDFTFTLQAQQAGIFRGDVDICEDLQFVTSMAQTVVTEAE</sequence>
<dbReference type="Proteomes" id="UP000624703">
    <property type="component" value="Unassembled WGS sequence"/>
</dbReference>
<protein>
    <submittedName>
        <fullName evidence="2">Uncharacterized protein</fullName>
    </submittedName>
</protein>
<gene>
    <name evidence="2" type="ORF">JIN82_13920</name>
</gene>
<comment type="caution">
    <text evidence="2">The sequence shown here is derived from an EMBL/GenBank/DDBJ whole genome shotgun (WGS) entry which is preliminary data.</text>
</comment>
<reference evidence="2" key="1">
    <citation type="submission" date="2021-01" db="EMBL/GenBank/DDBJ databases">
        <title>Modified the classification status of verrucomicrobia.</title>
        <authorList>
            <person name="Feng X."/>
        </authorList>
    </citation>
    <scope>NUCLEOTIDE SEQUENCE</scope>
    <source>
        <strain evidence="2">_KCTC 22039</strain>
    </source>
</reference>
<evidence type="ECO:0000313" key="2">
    <source>
        <dbReference type="EMBL" id="MBK1792255.1"/>
    </source>
</evidence>
<dbReference type="EMBL" id="JAENIM010000044">
    <property type="protein sequence ID" value="MBK1792255.1"/>
    <property type="molecule type" value="Genomic_DNA"/>
</dbReference>
<evidence type="ECO:0000256" key="1">
    <source>
        <dbReference type="SAM" id="Phobius"/>
    </source>
</evidence>
<feature type="transmembrane region" description="Helical" evidence="1">
    <location>
        <begin position="6"/>
        <end position="29"/>
    </location>
</feature>
<dbReference type="AlphaFoldDB" id="A0A8J7SJM6"/>
<keyword evidence="1" id="KW-0812">Transmembrane</keyword>
<name>A0A8J7SJM6_9BACT</name>
<dbReference type="Gene3D" id="2.60.40.10">
    <property type="entry name" value="Immunoglobulins"/>
    <property type="match status" value="1"/>
</dbReference>
<proteinExistence type="predicted"/>